<dbReference type="PATRIC" id="fig|679936.5.peg.2712"/>
<gene>
    <name evidence="6" type="ordered locus">Sulac_2621</name>
</gene>
<keyword evidence="4" id="KW-0067">ATP-binding</keyword>
<evidence type="ECO:0000256" key="1">
    <source>
        <dbReference type="ARBA" id="ARBA00005417"/>
    </source>
</evidence>
<dbReference type="Pfam" id="PF00005">
    <property type="entry name" value="ABC_tran"/>
    <property type="match status" value="1"/>
</dbReference>
<dbReference type="KEGG" id="sap:Sulac_2621"/>
<evidence type="ECO:0000256" key="4">
    <source>
        <dbReference type="ARBA" id="ARBA00022840"/>
    </source>
</evidence>
<dbReference type="HOGENOM" id="CLU_000604_1_2_9"/>
<dbReference type="GO" id="GO:0016887">
    <property type="term" value="F:ATP hydrolysis activity"/>
    <property type="evidence" value="ECO:0007669"/>
    <property type="project" value="InterPro"/>
</dbReference>
<accession>G8TX81</accession>
<evidence type="ECO:0000256" key="2">
    <source>
        <dbReference type="ARBA" id="ARBA00022448"/>
    </source>
</evidence>
<evidence type="ECO:0000259" key="5">
    <source>
        <dbReference type="PROSITE" id="PS50893"/>
    </source>
</evidence>
<evidence type="ECO:0000313" key="6">
    <source>
        <dbReference type="EMBL" id="AEW06083.1"/>
    </source>
</evidence>
<evidence type="ECO:0000313" key="7">
    <source>
        <dbReference type="Proteomes" id="UP000005439"/>
    </source>
</evidence>
<proteinExistence type="inferred from homology"/>
<dbReference type="InterPro" id="IPR003593">
    <property type="entry name" value="AAA+_ATPase"/>
</dbReference>
<name>G8TX81_SULAD</name>
<dbReference type="InterPro" id="IPR027417">
    <property type="entry name" value="P-loop_NTPase"/>
</dbReference>
<dbReference type="EMBL" id="CP003179">
    <property type="protein sequence ID" value="AEW06083.1"/>
    <property type="molecule type" value="Genomic_DNA"/>
</dbReference>
<reference evidence="7" key="1">
    <citation type="submission" date="2011-12" db="EMBL/GenBank/DDBJ databases">
        <title>The complete genome of chromosome of Sulfobacillus acidophilus DSM 10332.</title>
        <authorList>
            <person name="Lucas S."/>
            <person name="Han J."/>
            <person name="Lapidus A."/>
            <person name="Bruce D."/>
            <person name="Goodwin L."/>
            <person name="Pitluck S."/>
            <person name="Peters L."/>
            <person name="Kyrpides N."/>
            <person name="Mavromatis K."/>
            <person name="Ivanova N."/>
            <person name="Mikhailova N."/>
            <person name="Chertkov O."/>
            <person name="Saunders E."/>
            <person name="Detter J.C."/>
            <person name="Tapia R."/>
            <person name="Han C."/>
            <person name="Land M."/>
            <person name="Hauser L."/>
            <person name="Markowitz V."/>
            <person name="Cheng J.-F."/>
            <person name="Hugenholtz P."/>
            <person name="Woyke T."/>
            <person name="Wu D."/>
            <person name="Pukall R."/>
            <person name="Gehrich-Schroeter G."/>
            <person name="Schneider S."/>
            <person name="Klenk H.-P."/>
            <person name="Eisen J.A."/>
        </authorList>
    </citation>
    <scope>NUCLEOTIDE SEQUENCE [LARGE SCALE GENOMIC DNA]</scope>
    <source>
        <strain evidence="7">ATCC 700253 / DSM 10332 / NAL</strain>
    </source>
</reference>
<dbReference type="STRING" id="679936.Sulac_2621"/>
<reference evidence="6 7" key="2">
    <citation type="journal article" date="2012" name="Stand. Genomic Sci.">
        <title>Complete genome sequence of the moderately thermophilic mineral-sulfide-oxidizing firmicute Sulfobacillus acidophilus type strain (NAL(T)).</title>
        <authorList>
            <person name="Anderson I."/>
            <person name="Chertkov O."/>
            <person name="Chen A."/>
            <person name="Saunders E."/>
            <person name="Lapidus A."/>
            <person name="Nolan M."/>
            <person name="Lucas S."/>
            <person name="Hammon N."/>
            <person name="Deshpande S."/>
            <person name="Cheng J.F."/>
            <person name="Han C."/>
            <person name="Tapia R."/>
            <person name="Goodwin L.A."/>
            <person name="Pitluck S."/>
            <person name="Liolios K."/>
            <person name="Pagani I."/>
            <person name="Ivanova N."/>
            <person name="Mikhailova N."/>
            <person name="Pati A."/>
            <person name="Palaniappan K."/>
            <person name="Land M."/>
            <person name="Pan C."/>
            <person name="Rohde M."/>
            <person name="Pukall R."/>
            <person name="Goker M."/>
            <person name="Detter J.C."/>
            <person name="Woyke T."/>
            <person name="Bristow J."/>
            <person name="Eisen J.A."/>
            <person name="Markowitz V."/>
            <person name="Hugenholtz P."/>
            <person name="Kyrpides N.C."/>
            <person name="Klenk H.P."/>
            <person name="Mavromatis K."/>
        </authorList>
    </citation>
    <scope>NUCLEOTIDE SEQUENCE [LARGE SCALE GENOMIC DNA]</scope>
    <source>
        <strain evidence="7">ATCC 700253 / DSM 10332 / NAL</strain>
    </source>
</reference>
<dbReference type="PANTHER" id="PTHR42711">
    <property type="entry name" value="ABC TRANSPORTER ATP-BINDING PROTEIN"/>
    <property type="match status" value="1"/>
</dbReference>
<dbReference type="SMART" id="SM00382">
    <property type="entry name" value="AAA"/>
    <property type="match status" value="1"/>
</dbReference>
<keyword evidence="2" id="KW-0813">Transport</keyword>
<dbReference type="PANTHER" id="PTHR42711:SF5">
    <property type="entry name" value="ABC TRANSPORTER ATP-BINDING PROTEIN NATA"/>
    <property type="match status" value="1"/>
</dbReference>
<sequence>MSDTVWVSFEQVTKRYGSTWANRDINVSFAPGQIVGILGPNGAGKTTLLRQLVGLTRPTSGTIRVFDRPVRPGQRWVKNLIAYLPQHPLALGDLTVEEAILTSARLRGRLLADAQQQTRTLLEDLDLTSIRTRLVGSLSGGEHRLAGIASALAAPTPVMALDEPTNELDPLMRRRVWDLIQALKSPDRLILLVSHNILEAERVLDRVVILHQGTVHYDGSPAALRQDAGDVLTVTITLNDPALDVVRDLADHHLVWERQNQTYTFTAPRPVALHLLAHWLKQSGHIASVTVNEPTLEDAYLVLRQKWAPESSSEERTRS</sequence>
<feature type="domain" description="ABC transporter" evidence="5">
    <location>
        <begin position="7"/>
        <end position="237"/>
    </location>
</feature>
<keyword evidence="3" id="KW-0547">Nucleotide-binding</keyword>
<dbReference type="Gene3D" id="3.40.50.300">
    <property type="entry name" value="P-loop containing nucleotide triphosphate hydrolases"/>
    <property type="match status" value="1"/>
</dbReference>
<dbReference type="SUPFAM" id="SSF52540">
    <property type="entry name" value="P-loop containing nucleoside triphosphate hydrolases"/>
    <property type="match status" value="1"/>
</dbReference>
<protein>
    <submittedName>
        <fullName evidence="6">Phosphonate-transporting ATPase</fullName>
        <ecNumber evidence="6">3.6.3.28</ecNumber>
    </submittedName>
</protein>
<dbReference type="InterPro" id="IPR050763">
    <property type="entry name" value="ABC_transporter_ATP-binding"/>
</dbReference>
<comment type="similarity">
    <text evidence="1">Belongs to the ABC transporter superfamily.</text>
</comment>
<dbReference type="Proteomes" id="UP000005439">
    <property type="component" value="Chromosome"/>
</dbReference>
<dbReference type="EC" id="3.6.3.28" evidence="6"/>
<keyword evidence="7" id="KW-1185">Reference proteome</keyword>
<dbReference type="AlphaFoldDB" id="G8TX81"/>
<keyword evidence="6" id="KW-0378">Hydrolase</keyword>
<dbReference type="PROSITE" id="PS50893">
    <property type="entry name" value="ABC_TRANSPORTER_2"/>
    <property type="match status" value="1"/>
</dbReference>
<organism evidence="6 7">
    <name type="scientific">Sulfobacillus acidophilus (strain ATCC 700253 / DSM 10332 / NAL)</name>
    <dbReference type="NCBI Taxonomy" id="679936"/>
    <lineage>
        <taxon>Bacteria</taxon>
        <taxon>Bacillati</taxon>
        <taxon>Bacillota</taxon>
        <taxon>Clostridia</taxon>
        <taxon>Eubacteriales</taxon>
        <taxon>Clostridiales Family XVII. Incertae Sedis</taxon>
        <taxon>Sulfobacillus</taxon>
    </lineage>
</organism>
<dbReference type="InterPro" id="IPR003439">
    <property type="entry name" value="ABC_transporter-like_ATP-bd"/>
</dbReference>
<evidence type="ECO:0000256" key="3">
    <source>
        <dbReference type="ARBA" id="ARBA00022741"/>
    </source>
</evidence>
<dbReference type="GO" id="GO:0005524">
    <property type="term" value="F:ATP binding"/>
    <property type="evidence" value="ECO:0007669"/>
    <property type="project" value="UniProtKB-KW"/>
</dbReference>